<dbReference type="EMBL" id="JSZA02000020">
    <property type="protein sequence ID" value="KHD05339.1"/>
    <property type="molecule type" value="Genomic_DNA"/>
</dbReference>
<name>A0A0A6P4R9_9GAMM</name>
<gene>
    <name evidence="1" type="ORF">PN36_07200</name>
</gene>
<reference evidence="1 2" key="1">
    <citation type="journal article" date="2016" name="Front. Microbiol.">
        <title>Single-Cell (Meta-)Genomics of a Dimorphic Candidatus Thiomargarita nelsonii Reveals Genomic Plasticity.</title>
        <authorList>
            <person name="Flood B.E."/>
            <person name="Fliss P."/>
            <person name="Jones D.S."/>
            <person name="Dick G.J."/>
            <person name="Jain S."/>
            <person name="Kaster A.K."/>
            <person name="Winkel M."/>
            <person name="Mussmann M."/>
            <person name="Bailey J."/>
        </authorList>
    </citation>
    <scope>NUCLEOTIDE SEQUENCE [LARGE SCALE GENOMIC DNA]</scope>
    <source>
        <strain evidence="1">Hydrate Ridge</strain>
    </source>
</reference>
<organism evidence="1 2">
    <name type="scientific">Candidatus Thiomargarita nelsonii</name>
    <dbReference type="NCBI Taxonomy" id="1003181"/>
    <lineage>
        <taxon>Bacteria</taxon>
        <taxon>Pseudomonadati</taxon>
        <taxon>Pseudomonadota</taxon>
        <taxon>Gammaproteobacteria</taxon>
        <taxon>Thiotrichales</taxon>
        <taxon>Thiotrichaceae</taxon>
        <taxon>Thiomargarita</taxon>
    </lineage>
</organism>
<dbReference type="Pfam" id="PF02566">
    <property type="entry name" value="OsmC"/>
    <property type="match status" value="1"/>
</dbReference>
<dbReference type="InterPro" id="IPR015946">
    <property type="entry name" value="KH_dom-like_a/b"/>
</dbReference>
<dbReference type="AlphaFoldDB" id="A0A0A6P4R9"/>
<dbReference type="SUPFAM" id="SSF82784">
    <property type="entry name" value="OsmC-like"/>
    <property type="match status" value="1"/>
</dbReference>
<comment type="caution">
    <text evidence="1">The sequence shown here is derived from an EMBL/GenBank/DDBJ whole genome shotgun (WGS) entry which is preliminary data.</text>
</comment>
<protein>
    <recommendedName>
        <fullName evidence="3">Osmotically inducible protein C</fullName>
    </recommendedName>
</protein>
<evidence type="ECO:0000313" key="2">
    <source>
        <dbReference type="Proteomes" id="UP000030428"/>
    </source>
</evidence>
<dbReference type="InterPro" id="IPR036102">
    <property type="entry name" value="OsmC/Ohrsf"/>
</dbReference>
<dbReference type="Gene3D" id="3.30.300.20">
    <property type="match status" value="1"/>
</dbReference>
<dbReference type="PANTHER" id="PTHR39624">
    <property type="entry name" value="PROTEIN INVOLVED IN RIMO-MEDIATED BETA-METHYLTHIOLATION OF RIBOSOMAL PROTEIN S12 YCAO"/>
    <property type="match status" value="1"/>
</dbReference>
<sequence length="136" mass="15462">MQMEMIVTFGGGMKVNAHFNNFTVYTDQTKRAGGDESSPEPFDYFLSSLATCAGFFVLRFCQTRKISTEGIQLRQSHHWNKEQKRVDNIHLEIELPSSFPEKYAPALIRATNECTVKKALMNPPQIDVTTRVVEDS</sequence>
<evidence type="ECO:0008006" key="3">
    <source>
        <dbReference type="Google" id="ProtNLM"/>
    </source>
</evidence>
<dbReference type="PANTHER" id="PTHR39624:SF2">
    <property type="entry name" value="OSMC-LIKE PROTEIN"/>
    <property type="match status" value="1"/>
</dbReference>
<dbReference type="InterPro" id="IPR003718">
    <property type="entry name" value="OsmC/Ohr_fam"/>
</dbReference>
<proteinExistence type="predicted"/>
<evidence type="ECO:0000313" key="1">
    <source>
        <dbReference type="EMBL" id="KHD05339.1"/>
    </source>
</evidence>
<accession>A0A0A6P4R9</accession>
<dbReference type="Proteomes" id="UP000030428">
    <property type="component" value="Unassembled WGS sequence"/>
</dbReference>
<keyword evidence="2" id="KW-1185">Reference proteome</keyword>